<sequence length="32" mass="3611">MAIEAPDSVIILREELEVQPSQPSLRQFPVAF</sequence>
<evidence type="ECO:0000313" key="1">
    <source>
        <dbReference type="EMBL" id="NWD96180.1"/>
    </source>
</evidence>
<reference evidence="1 2" key="1">
    <citation type="submission" date="2020-04" db="EMBL/GenBank/DDBJ databases">
        <title>Molecular characterization of pseudomonads from Agaricus bisporus reveal novel blotch 2 pathogens in Western Europe.</title>
        <authorList>
            <person name="Taparia T."/>
            <person name="Krijger M."/>
            <person name="Haynes E."/>
            <person name="Elpinstone J.G."/>
            <person name="Noble R."/>
            <person name="Van Der Wolf J."/>
        </authorList>
    </citation>
    <scope>NUCLEOTIDE SEQUENCE [LARGE SCALE GENOMIC DNA]</scope>
    <source>
        <strain evidence="1 2">P7774</strain>
    </source>
</reference>
<dbReference type="EMBL" id="JACARY010000035">
    <property type="protein sequence ID" value="NWD96180.1"/>
    <property type="molecule type" value="Genomic_DNA"/>
</dbReference>
<accession>A0ABX2QXW6</accession>
<name>A0ABX2QXW6_9PSED</name>
<proteinExistence type="predicted"/>
<organism evidence="1 2">
    <name type="scientific">Pseudomonas reactans</name>
    <dbReference type="NCBI Taxonomy" id="117680"/>
    <lineage>
        <taxon>Bacteria</taxon>
        <taxon>Pseudomonadati</taxon>
        <taxon>Pseudomonadota</taxon>
        <taxon>Gammaproteobacteria</taxon>
        <taxon>Pseudomonadales</taxon>
        <taxon>Pseudomonadaceae</taxon>
        <taxon>Pseudomonas</taxon>
    </lineage>
</organism>
<comment type="caution">
    <text evidence="1">The sequence shown here is derived from an EMBL/GenBank/DDBJ whole genome shotgun (WGS) entry which is preliminary data.</text>
</comment>
<protein>
    <submittedName>
        <fullName evidence="1">Uncharacterized protein</fullName>
    </submittedName>
</protein>
<keyword evidence="2" id="KW-1185">Reference proteome</keyword>
<evidence type="ECO:0000313" key="2">
    <source>
        <dbReference type="Proteomes" id="UP000572863"/>
    </source>
</evidence>
<dbReference type="Proteomes" id="UP000572863">
    <property type="component" value="Unassembled WGS sequence"/>
</dbReference>
<gene>
    <name evidence="1" type="ORF">HX871_17275</name>
</gene>